<evidence type="ECO:0000256" key="13">
    <source>
        <dbReference type="ARBA" id="ARBA00023237"/>
    </source>
</evidence>
<dbReference type="InterPro" id="IPR036942">
    <property type="entry name" value="Beta-barrel_TonB_sf"/>
</dbReference>
<keyword evidence="10 15" id="KW-0798">TonB box</keyword>
<keyword evidence="3 14" id="KW-0813">Transport</keyword>
<dbReference type="Proteomes" id="UP000244755">
    <property type="component" value="Chromosome 1"/>
</dbReference>
<proteinExistence type="inferred from homology"/>
<keyword evidence="9" id="KW-0406">Ion transport</keyword>
<evidence type="ECO:0000313" key="20">
    <source>
        <dbReference type="EMBL" id="AWB23214.1"/>
    </source>
</evidence>
<dbReference type="GO" id="GO:0015344">
    <property type="term" value="F:siderophore uptake transmembrane transporter activity"/>
    <property type="evidence" value="ECO:0007669"/>
    <property type="project" value="TreeGrafter"/>
</dbReference>
<dbReference type="EMBL" id="CP028843">
    <property type="protein sequence ID" value="AWB23214.1"/>
    <property type="molecule type" value="Genomic_DNA"/>
</dbReference>
<gene>
    <name evidence="20" type="ORF">DA075_21835</name>
</gene>
<evidence type="ECO:0000256" key="16">
    <source>
        <dbReference type="SAM" id="MobiDB-lite"/>
    </source>
</evidence>
<evidence type="ECO:0000256" key="15">
    <source>
        <dbReference type="RuleBase" id="RU003357"/>
    </source>
</evidence>
<dbReference type="Gene3D" id="2.40.170.20">
    <property type="entry name" value="TonB-dependent receptor, beta-barrel domain"/>
    <property type="match status" value="1"/>
</dbReference>
<evidence type="ECO:0000256" key="1">
    <source>
        <dbReference type="ARBA" id="ARBA00004571"/>
    </source>
</evidence>
<evidence type="ECO:0000256" key="6">
    <source>
        <dbReference type="ARBA" id="ARBA00022692"/>
    </source>
</evidence>
<dbReference type="PANTHER" id="PTHR32552">
    <property type="entry name" value="FERRICHROME IRON RECEPTOR-RELATED"/>
    <property type="match status" value="1"/>
</dbReference>
<evidence type="ECO:0000256" key="3">
    <source>
        <dbReference type="ARBA" id="ARBA00022448"/>
    </source>
</evidence>
<dbReference type="AlphaFoldDB" id="A0A2R4WNS8"/>
<feature type="chain" id="PRO_5015314717" evidence="17">
    <location>
        <begin position="28"/>
        <end position="757"/>
    </location>
</feature>
<reference evidence="20 21" key="1">
    <citation type="submission" date="2018-04" db="EMBL/GenBank/DDBJ databases">
        <title>Methylobacterium sp. PR1016A genome.</title>
        <authorList>
            <person name="Park W."/>
        </authorList>
    </citation>
    <scope>NUCLEOTIDE SEQUENCE [LARGE SCALE GENOMIC DNA]</scope>
    <source>
        <strain evidence="20 21">PR1016A</strain>
    </source>
</reference>
<dbReference type="Pfam" id="PF00593">
    <property type="entry name" value="TonB_dep_Rec_b-barrel"/>
    <property type="match status" value="1"/>
</dbReference>
<organism evidence="20 21">
    <name type="scientific">Methylobacterium currus</name>
    <dbReference type="NCBI Taxonomy" id="2051553"/>
    <lineage>
        <taxon>Bacteria</taxon>
        <taxon>Pseudomonadati</taxon>
        <taxon>Pseudomonadota</taxon>
        <taxon>Alphaproteobacteria</taxon>
        <taxon>Hyphomicrobiales</taxon>
        <taxon>Methylobacteriaceae</taxon>
        <taxon>Methylobacterium</taxon>
    </lineage>
</organism>
<keyword evidence="5" id="KW-0410">Iron transport</keyword>
<protein>
    <submittedName>
        <fullName evidence="20">TonB-dependent siderophore receptor</fullName>
    </submittedName>
</protein>
<keyword evidence="8" id="KW-0408">Iron</keyword>
<comment type="subcellular location">
    <subcellularLocation>
        <location evidence="1 14">Cell outer membrane</location>
        <topology evidence="1 14">Multi-pass membrane protein</topology>
    </subcellularLocation>
</comment>
<keyword evidence="7 17" id="KW-0732">Signal</keyword>
<dbReference type="InterPro" id="IPR010105">
    <property type="entry name" value="TonB_sidphr_rcpt"/>
</dbReference>
<feature type="signal peptide" evidence="17">
    <location>
        <begin position="1"/>
        <end position="27"/>
    </location>
</feature>
<evidence type="ECO:0000256" key="8">
    <source>
        <dbReference type="ARBA" id="ARBA00023004"/>
    </source>
</evidence>
<dbReference type="GO" id="GO:0015891">
    <property type="term" value="P:siderophore transport"/>
    <property type="evidence" value="ECO:0007669"/>
    <property type="project" value="InterPro"/>
</dbReference>
<feature type="compositionally biased region" description="Low complexity" evidence="16">
    <location>
        <begin position="60"/>
        <end position="74"/>
    </location>
</feature>
<dbReference type="Gene3D" id="2.170.130.10">
    <property type="entry name" value="TonB-dependent receptor, plug domain"/>
    <property type="match status" value="1"/>
</dbReference>
<evidence type="ECO:0000259" key="19">
    <source>
        <dbReference type="Pfam" id="PF07715"/>
    </source>
</evidence>
<evidence type="ECO:0000256" key="10">
    <source>
        <dbReference type="ARBA" id="ARBA00023077"/>
    </source>
</evidence>
<dbReference type="RefSeq" id="WP_099955013.1">
    <property type="nucleotide sequence ID" value="NZ_CP028843.1"/>
</dbReference>
<name>A0A2R4WNS8_9HYPH</name>
<evidence type="ECO:0000256" key="11">
    <source>
        <dbReference type="ARBA" id="ARBA00023136"/>
    </source>
</evidence>
<feature type="region of interest" description="Disordered" evidence="16">
    <location>
        <begin position="60"/>
        <end position="86"/>
    </location>
</feature>
<dbReference type="OrthoDB" id="9760333at2"/>
<comment type="similarity">
    <text evidence="2 14 15">Belongs to the TonB-dependent receptor family.</text>
</comment>
<evidence type="ECO:0000256" key="17">
    <source>
        <dbReference type="SAM" id="SignalP"/>
    </source>
</evidence>
<evidence type="ECO:0000256" key="4">
    <source>
        <dbReference type="ARBA" id="ARBA00022452"/>
    </source>
</evidence>
<evidence type="ECO:0000313" key="21">
    <source>
        <dbReference type="Proteomes" id="UP000244755"/>
    </source>
</evidence>
<feature type="domain" description="TonB-dependent receptor plug" evidence="19">
    <location>
        <begin position="102"/>
        <end position="204"/>
    </location>
</feature>
<dbReference type="NCBIfam" id="TIGR01783">
    <property type="entry name" value="TonB-siderophor"/>
    <property type="match status" value="1"/>
</dbReference>
<accession>A0A2R4WNS8</accession>
<dbReference type="InterPro" id="IPR039426">
    <property type="entry name" value="TonB-dep_rcpt-like"/>
</dbReference>
<keyword evidence="13 14" id="KW-0998">Cell outer membrane</keyword>
<dbReference type="KEGG" id="mee:DA075_21835"/>
<dbReference type="PANTHER" id="PTHR32552:SF68">
    <property type="entry name" value="FERRICHROME OUTER MEMBRANE TRANSPORTER_PHAGE RECEPTOR"/>
    <property type="match status" value="1"/>
</dbReference>
<dbReference type="Pfam" id="PF07715">
    <property type="entry name" value="Plug"/>
    <property type="match status" value="1"/>
</dbReference>
<keyword evidence="21" id="KW-1185">Reference proteome</keyword>
<feature type="domain" description="TonB-dependent receptor-like beta-barrel" evidence="18">
    <location>
        <begin position="284"/>
        <end position="726"/>
    </location>
</feature>
<keyword evidence="12 20" id="KW-0675">Receptor</keyword>
<evidence type="ECO:0000256" key="7">
    <source>
        <dbReference type="ARBA" id="ARBA00022729"/>
    </source>
</evidence>
<sequence>MPPHPRVSRRRVAALAGGVSLIGLAVAAQSAAGQEATPPRQGAAAGGAIQLETIDVAGNGASSGAPAGATVAAARPKEDPRGPIDGYVAKRTLTSTKTDTPLIETPQSITVIGREQLDALKPQQVAEAISYSAGVFGNVFGPDPRVDFFLIRGFTANDTGLYRDGLQLFNYGFAAYKVDTFGLERIDVLRGPAAVLFGQGGPGGLVNLISKKPPFEPLNYVEVGGGSFGQKYLAFDFGGPADKEGHWFYRLTGIGRQGGTQVDGLDENRGYIAPTFTYKPDGATTFTLLSSFQYDDTGRLNAFLPYYGTVRPTVLGLRIPQNYNVSDPFNNTYRRSQASVGYEFEHVFDDTWTFRQNLRYAFSESLDDAFLGGLFGLNGFGYADANQTQIARYRFRASSRARLFNVDNQAVARFDDGLFKHTFLMGLDYKNFQLNDNNATGGFVGPTVANFNIITPNYGSPSVPVAPYLVNYDVFQQLGVYFQDQIKLTPELTLVVSGRGDFTSNEVNNRLADTVTRQSANAYTQRYGLIYNFDFGLAPYISYATFFNPQVGTNAFSQPFRPTTGDQYEAGVKYEIPGANAFLTLAAFDLALANTLTADPTNTLNQLQLGETRSRGFEAQLVANITKDFNVVASFTSYNLEITKGDIGTIGRTPTNTPETLASVFADYTIPTGDWAGFGFGAGVRYVGRSFADVNNTLTVPERALFDAVIHYSRDNWRFAINAANLADKRFVSSCQSVTACFYGEQRRITASLSYKW</sequence>
<evidence type="ECO:0000256" key="12">
    <source>
        <dbReference type="ARBA" id="ARBA00023170"/>
    </source>
</evidence>
<keyword evidence="6 14" id="KW-0812">Transmembrane</keyword>
<dbReference type="GO" id="GO:0009279">
    <property type="term" value="C:cell outer membrane"/>
    <property type="evidence" value="ECO:0007669"/>
    <property type="project" value="UniProtKB-SubCell"/>
</dbReference>
<evidence type="ECO:0000259" key="18">
    <source>
        <dbReference type="Pfam" id="PF00593"/>
    </source>
</evidence>
<evidence type="ECO:0000256" key="5">
    <source>
        <dbReference type="ARBA" id="ARBA00022496"/>
    </source>
</evidence>
<evidence type="ECO:0000256" key="14">
    <source>
        <dbReference type="PROSITE-ProRule" id="PRU01360"/>
    </source>
</evidence>
<evidence type="ECO:0000256" key="9">
    <source>
        <dbReference type="ARBA" id="ARBA00023065"/>
    </source>
</evidence>
<dbReference type="PROSITE" id="PS52016">
    <property type="entry name" value="TONB_DEPENDENT_REC_3"/>
    <property type="match status" value="1"/>
</dbReference>
<dbReference type="GO" id="GO:0038023">
    <property type="term" value="F:signaling receptor activity"/>
    <property type="evidence" value="ECO:0007669"/>
    <property type="project" value="InterPro"/>
</dbReference>
<keyword evidence="11 14" id="KW-0472">Membrane</keyword>
<dbReference type="FunFam" id="2.170.130.10:FF:000001">
    <property type="entry name" value="Catecholate siderophore TonB-dependent receptor"/>
    <property type="match status" value="1"/>
</dbReference>
<evidence type="ECO:0000256" key="2">
    <source>
        <dbReference type="ARBA" id="ARBA00009810"/>
    </source>
</evidence>
<dbReference type="InterPro" id="IPR037066">
    <property type="entry name" value="Plug_dom_sf"/>
</dbReference>
<dbReference type="InterPro" id="IPR012910">
    <property type="entry name" value="Plug_dom"/>
</dbReference>
<keyword evidence="4 14" id="KW-1134">Transmembrane beta strand</keyword>
<dbReference type="InterPro" id="IPR000531">
    <property type="entry name" value="Beta-barrel_TonB"/>
</dbReference>
<dbReference type="CDD" id="cd01347">
    <property type="entry name" value="ligand_gated_channel"/>
    <property type="match status" value="1"/>
</dbReference>
<dbReference type="SUPFAM" id="SSF56935">
    <property type="entry name" value="Porins"/>
    <property type="match status" value="1"/>
</dbReference>